<name>A0ABQ9HCG9_9NEOP</name>
<feature type="region of interest" description="Disordered" evidence="1">
    <location>
        <begin position="1"/>
        <end position="27"/>
    </location>
</feature>
<dbReference type="Proteomes" id="UP001159363">
    <property type="component" value="Chromosome 5"/>
</dbReference>
<evidence type="ECO:0000313" key="3">
    <source>
        <dbReference type="Proteomes" id="UP001159363"/>
    </source>
</evidence>
<feature type="region of interest" description="Disordered" evidence="1">
    <location>
        <begin position="389"/>
        <end position="417"/>
    </location>
</feature>
<organism evidence="2 3">
    <name type="scientific">Dryococelus australis</name>
    <dbReference type="NCBI Taxonomy" id="614101"/>
    <lineage>
        <taxon>Eukaryota</taxon>
        <taxon>Metazoa</taxon>
        <taxon>Ecdysozoa</taxon>
        <taxon>Arthropoda</taxon>
        <taxon>Hexapoda</taxon>
        <taxon>Insecta</taxon>
        <taxon>Pterygota</taxon>
        <taxon>Neoptera</taxon>
        <taxon>Polyneoptera</taxon>
        <taxon>Phasmatodea</taxon>
        <taxon>Verophasmatodea</taxon>
        <taxon>Anareolatae</taxon>
        <taxon>Phasmatidae</taxon>
        <taxon>Eurycanthinae</taxon>
        <taxon>Dryococelus</taxon>
    </lineage>
</organism>
<feature type="region of interest" description="Disordered" evidence="1">
    <location>
        <begin position="141"/>
        <end position="172"/>
    </location>
</feature>
<feature type="compositionally biased region" description="Basic and acidic residues" evidence="1">
    <location>
        <begin position="1"/>
        <end position="18"/>
    </location>
</feature>
<evidence type="ECO:0000256" key="1">
    <source>
        <dbReference type="SAM" id="MobiDB-lite"/>
    </source>
</evidence>
<feature type="region of interest" description="Disordered" evidence="1">
    <location>
        <begin position="337"/>
        <end position="370"/>
    </location>
</feature>
<reference evidence="2 3" key="1">
    <citation type="submission" date="2023-02" db="EMBL/GenBank/DDBJ databases">
        <title>LHISI_Scaffold_Assembly.</title>
        <authorList>
            <person name="Stuart O.P."/>
            <person name="Cleave R."/>
            <person name="Magrath M.J.L."/>
            <person name="Mikheyev A.S."/>
        </authorList>
    </citation>
    <scope>NUCLEOTIDE SEQUENCE [LARGE SCALE GENOMIC DNA]</scope>
    <source>
        <strain evidence="2">Daus_M_001</strain>
        <tissue evidence="2">Leg muscle</tissue>
    </source>
</reference>
<evidence type="ECO:0000313" key="2">
    <source>
        <dbReference type="EMBL" id="KAJ8881959.1"/>
    </source>
</evidence>
<dbReference type="EMBL" id="JARBHB010000006">
    <property type="protein sequence ID" value="KAJ8881959.1"/>
    <property type="molecule type" value="Genomic_DNA"/>
</dbReference>
<comment type="caution">
    <text evidence="2">The sequence shown here is derived from an EMBL/GenBank/DDBJ whole genome shotgun (WGS) entry which is preliminary data.</text>
</comment>
<accession>A0ABQ9HCG9</accession>
<protein>
    <submittedName>
        <fullName evidence="2">Uncharacterized protein</fullName>
    </submittedName>
</protein>
<feature type="compositionally biased region" description="Polar residues" evidence="1">
    <location>
        <begin position="143"/>
        <end position="161"/>
    </location>
</feature>
<proteinExistence type="predicted"/>
<sequence length="456" mass="50404">MKGRGKRETPRKPADQWHRPARFPHAKIRGRPRWESSPFRISGRQANRVPVLAESLPGFRVWQSCPDDAAGSQVFLSRISRFPPLLHSGRCFILASLSPSSALKSSNFPFLPKEFPFFPEKERRIWDSKPGELDSGEADLNFGTHNGMHSATSPQQETPLTSDPRHDDVPPSVEAGAALGSPLVDDRPIMNAVKYRVVSGVVWTNRTMASSNTDTNRTSVLAVVDIGDSLLTCLEFHPDSRTKRRGGVATVVSATGRQPVQISSGRRMSLLNGPGHRFRVFLGADRHRRDAHTHSPLARSLLFPSRDGSRPVPCGATSQSSVYRRRHRRLFTLWPLPRRGPSSALPQRSTRATESQQVMPSIPSAASLDTDSTDDYYGAVNAKDGINAVQSDKTGGEDYYEDCTNDDYDDNDGTEDDGEFLDALTHLCTAFATANVMKQAEDAENTTYFPKTRTNS</sequence>
<feature type="compositionally biased region" description="Acidic residues" evidence="1">
    <location>
        <begin position="398"/>
        <end position="417"/>
    </location>
</feature>
<feature type="compositionally biased region" description="Polar residues" evidence="1">
    <location>
        <begin position="344"/>
        <end position="359"/>
    </location>
</feature>
<keyword evidence="3" id="KW-1185">Reference proteome</keyword>
<gene>
    <name evidence="2" type="ORF">PR048_018446</name>
</gene>